<name>A0A811LS79_9BILA</name>
<comment type="caution">
    <text evidence="3">The sequence shown here is derived from an EMBL/GenBank/DDBJ whole genome shotgun (WGS) entry which is preliminary data.</text>
</comment>
<evidence type="ECO:0000313" key="3">
    <source>
        <dbReference type="EMBL" id="CAD5231295.1"/>
    </source>
</evidence>
<dbReference type="EMBL" id="CAJFDH010000006">
    <property type="protein sequence ID" value="CAD5231295.1"/>
    <property type="molecule type" value="Genomic_DNA"/>
</dbReference>
<dbReference type="AlphaFoldDB" id="A0A811LS79"/>
<accession>A0A811LS79</accession>
<sequence>MIVLLIVAMLTLLKPTVYALDTPCADQAQQCALIVEEQERQIQDVKNLAFKSCFGRNACVQEKVVFDDCFTKSLRSVRAPFLGNDHIERPNEFTEASKNYKNQLEKCFQQNVQPAKPDFTSLLVDEDAIYARAIYGYEFADRLWDLPESGIEKPGLDPQDSCLVKGPNRRSFGSGIPRIRYDAGLNNKTCQLEPQEVSCYRNFLDHDGQFKIMLRNRDRALRECIQGVRAQRRCRMTHSSTIRSCLCSAREELEIKTETSLIECTRNSPLAQLYSSIVNLDKPDADDRLRTFAAAPQRKNKDGLTPLKELQDDDASSSSSGSASMSITPGVVLNGQCLCACPGPSPPQLFAGKPTPQAQFSTDSSMVFPSIPQASSSHTQHPDSILAAQLQHQRLVQQYQALAEQHRQLYGNTAYQQPSMTQTGSGSPMGTVRSIESGIGDGFERFFNGMPPIRRRDVSRRIPKF</sequence>
<evidence type="ECO:0000256" key="1">
    <source>
        <dbReference type="SAM" id="MobiDB-lite"/>
    </source>
</evidence>
<evidence type="ECO:0000313" key="4">
    <source>
        <dbReference type="Proteomes" id="UP000614601"/>
    </source>
</evidence>
<feature type="signal peptide" evidence="2">
    <location>
        <begin position="1"/>
        <end position="19"/>
    </location>
</feature>
<feature type="region of interest" description="Disordered" evidence="1">
    <location>
        <begin position="292"/>
        <end position="324"/>
    </location>
</feature>
<dbReference type="EMBL" id="CAJFCW020000006">
    <property type="protein sequence ID" value="CAG9128672.1"/>
    <property type="molecule type" value="Genomic_DNA"/>
</dbReference>
<reference evidence="3" key="1">
    <citation type="submission" date="2020-09" db="EMBL/GenBank/DDBJ databases">
        <authorList>
            <person name="Kikuchi T."/>
        </authorList>
    </citation>
    <scope>NUCLEOTIDE SEQUENCE</scope>
    <source>
        <strain evidence="3">SH1</strain>
    </source>
</reference>
<protein>
    <submittedName>
        <fullName evidence="3">Uncharacterized protein</fullName>
    </submittedName>
</protein>
<dbReference type="Proteomes" id="UP000783686">
    <property type="component" value="Unassembled WGS sequence"/>
</dbReference>
<evidence type="ECO:0000256" key="2">
    <source>
        <dbReference type="SAM" id="SignalP"/>
    </source>
</evidence>
<proteinExistence type="predicted"/>
<dbReference type="Proteomes" id="UP000614601">
    <property type="component" value="Unassembled WGS sequence"/>
</dbReference>
<organism evidence="3 4">
    <name type="scientific">Bursaphelenchus okinawaensis</name>
    <dbReference type="NCBI Taxonomy" id="465554"/>
    <lineage>
        <taxon>Eukaryota</taxon>
        <taxon>Metazoa</taxon>
        <taxon>Ecdysozoa</taxon>
        <taxon>Nematoda</taxon>
        <taxon>Chromadorea</taxon>
        <taxon>Rhabditida</taxon>
        <taxon>Tylenchina</taxon>
        <taxon>Tylenchomorpha</taxon>
        <taxon>Aphelenchoidea</taxon>
        <taxon>Aphelenchoididae</taxon>
        <taxon>Bursaphelenchus</taxon>
    </lineage>
</organism>
<keyword evidence="2" id="KW-0732">Signal</keyword>
<feature type="chain" id="PRO_5035681977" evidence="2">
    <location>
        <begin position="20"/>
        <end position="465"/>
    </location>
</feature>
<keyword evidence="4" id="KW-1185">Reference proteome</keyword>
<gene>
    <name evidence="3" type="ORF">BOKJ2_LOCUS14570</name>
</gene>
<dbReference type="OrthoDB" id="5871443at2759"/>